<dbReference type="Gene3D" id="2.20.25.80">
    <property type="entry name" value="WRKY domain"/>
    <property type="match status" value="1"/>
</dbReference>
<dbReference type="SUPFAM" id="SSF118290">
    <property type="entry name" value="WRKY DNA-binding domain"/>
    <property type="match status" value="1"/>
</dbReference>
<evidence type="ECO:0000313" key="7">
    <source>
        <dbReference type="EMBL" id="AYU71076.1"/>
    </source>
</evidence>
<keyword evidence="3" id="KW-0238">DNA-binding</keyword>
<comment type="subcellular location">
    <subcellularLocation>
        <location evidence="1">Nucleus</location>
    </subcellularLocation>
</comment>
<dbReference type="GO" id="GO:0005634">
    <property type="term" value="C:nucleus"/>
    <property type="evidence" value="ECO:0007669"/>
    <property type="project" value="UniProtKB-SubCell"/>
</dbReference>
<gene>
    <name evidence="7" type="primary">WRKY50</name>
</gene>
<dbReference type="EMBL" id="MG001257">
    <property type="protein sequence ID" value="AYU71076.1"/>
    <property type="molecule type" value="mRNA"/>
</dbReference>
<evidence type="ECO:0000256" key="3">
    <source>
        <dbReference type="ARBA" id="ARBA00023125"/>
    </source>
</evidence>
<evidence type="ECO:0000259" key="6">
    <source>
        <dbReference type="PROSITE" id="PS50811"/>
    </source>
</evidence>
<keyword evidence="5" id="KW-0539">Nucleus</keyword>
<dbReference type="InterPro" id="IPR003657">
    <property type="entry name" value="WRKY_dom"/>
</dbReference>
<reference evidence="7" key="1">
    <citation type="submission" date="2017-09" db="EMBL/GenBank/DDBJ databases">
        <title>Transcriptome-based Identification of Genes Related to Resistance against Botrytis elliptica in Lilium regale.</title>
        <authorList>
            <person name="Cui Q."/>
        </authorList>
    </citation>
    <scope>NUCLEOTIDE SEQUENCE</scope>
</reference>
<keyword evidence="2" id="KW-0805">Transcription regulation</keyword>
<dbReference type="InterPro" id="IPR036576">
    <property type="entry name" value="WRKY_dom_sf"/>
</dbReference>
<dbReference type="GO" id="GO:0043565">
    <property type="term" value="F:sequence-specific DNA binding"/>
    <property type="evidence" value="ECO:0007669"/>
    <property type="project" value="InterPro"/>
</dbReference>
<dbReference type="PROSITE" id="PS50811">
    <property type="entry name" value="WRKY"/>
    <property type="match status" value="1"/>
</dbReference>
<evidence type="ECO:0000256" key="5">
    <source>
        <dbReference type="ARBA" id="ARBA00023242"/>
    </source>
</evidence>
<dbReference type="GO" id="GO:0003700">
    <property type="term" value="F:DNA-binding transcription factor activity"/>
    <property type="evidence" value="ECO:0007669"/>
    <property type="project" value="InterPro"/>
</dbReference>
<dbReference type="Pfam" id="PF03106">
    <property type="entry name" value="WRKY"/>
    <property type="match status" value="1"/>
</dbReference>
<dbReference type="SMART" id="SM00774">
    <property type="entry name" value="WRKY"/>
    <property type="match status" value="1"/>
</dbReference>
<dbReference type="FunFam" id="2.20.25.80:FF:000003">
    <property type="entry name" value="WRKY transcription factor 57"/>
    <property type="match status" value="1"/>
</dbReference>
<name>A0A5H2QUG7_LILRE</name>
<proteinExistence type="evidence at transcript level"/>
<evidence type="ECO:0000256" key="1">
    <source>
        <dbReference type="ARBA" id="ARBA00004123"/>
    </source>
</evidence>
<dbReference type="PANTHER" id="PTHR31221">
    <property type="entry name" value="WRKY TRANSCRIPTION FACTOR PROTEIN 1-RELATED"/>
    <property type="match status" value="1"/>
</dbReference>
<dbReference type="AlphaFoldDB" id="A0A5H2QUG7"/>
<feature type="domain" description="WRKY" evidence="6">
    <location>
        <begin position="62"/>
        <end position="127"/>
    </location>
</feature>
<accession>A0A5H2QUG7</accession>
<dbReference type="PANTHER" id="PTHR31221:SF283">
    <property type="entry name" value="WRKY DOMAIN-CONTAINING PROTEIN"/>
    <property type="match status" value="1"/>
</dbReference>
<organism evidence="7">
    <name type="scientific">Lilium regale</name>
    <name type="common">Regal lily</name>
    <dbReference type="NCBI Taxonomy" id="82328"/>
    <lineage>
        <taxon>Eukaryota</taxon>
        <taxon>Viridiplantae</taxon>
        <taxon>Streptophyta</taxon>
        <taxon>Embryophyta</taxon>
        <taxon>Tracheophyta</taxon>
        <taxon>Spermatophyta</taxon>
        <taxon>Magnoliopsida</taxon>
        <taxon>Liliopsida</taxon>
        <taxon>Liliales</taxon>
        <taxon>Liliaceae</taxon>
        <taxon>Lilium</taxon>
    </lineage>
</organism>
<protein>
    <submittedName>
        <fullName evidence="7">Transcription factor WRKY50</fullName>
    </submittedName>
</protein>
<evidence type="ECO:0000256" key="4">
    <source>
        <dbReference type="ARBA" id="ARBA00023163"/>
    </source>
</evidence>
<keyword evidence="4" id="KW-0804">Transcription</keyword>
<dbReference type="InterPro" id="IPR044810">
    <property type="entry name" value="WRKY_plant"/>
</dbReference>
<evidence type="ECO:0000256" key="2">
    <source>
        <dbReference type="ARBA" id="ARBA00023015"/>
    </source>
</evidence>
<sequence>MANFDSRVSPAATFNTSGQPAGLDLSSAFDLSDDISWDEIDGTCPPPATSETPGRVAFRTKSAMDIMDDGFKWRKYGKKSVKNSLNPRNYYRCSTHGCSVKKTVERATDDPSYVITSYEGIHNHTSPGVVYHTAQNRDSGLFFVSGCQMLPLRQPSEFM</sequence>